<name>A0A4U0TMD1_9PEZI</name>
<gene>
    <name evidence="3" type="ORF">B0A50_07831</name>
</gene>
<keyword evidence="4" id="KW-1185">Reference proteome</keyword>
<feature type="transmembrane region" description="Helical" evidence="2">
    <location>
        <begin position="616"/>
        <end position="642"/>
    </location>
</feature>
<dbReference type="Proteomes" id="UP000308549">
    <property type="component" value="Unassembled WGS sequence"/>
</dbReference>
<feature type="transmembrane region" description="Helical" evidence="2">
    <location>
        <begin position="591"/>
        <end position="610"/>
    </location>
</feature>
<protein>
    <submittedName>
        <fullName evidence="3">Uncharacterized protein</fullName>
    </submittedName>
</protein>
<dbReference type="OrthoDB" id="2624308at2759"/>
<proteinExistence type="predicted"/>
<reference evidence="3 4" key="1">
    <citation type="submission" date="2017-03" db="EMBL/GenBank/DDBJ databases">
        <title>Genomes of endolithic fungi from Antarctica.</title>
        <authorList>
            <person name="Coleine C."/>
            <person name="Masonjones S."/>
            <person name="Stajich J.E."/>
        </authorList>
    </citation>
    <scope>NUCLEOTIDE SEQUENCE [LARGE SCALE GENOMIC DNA]</scope>
    <source>
        <strain evidence="3 4">CCFEE 6315</strain>
    </source>
</reference>
<comment type="caution">
    <text evidence="3">The sequence shown here is derived from an EMBL/GenBank/DDBJ whole genome shotgun (WGS) entry which is preliminary data.</text>
</comment>
<accession>A0A4U0TMD1</accession>
<keyword evidence="2" id="KW-1133">Transmembrane helix</keyword>
<keyword evidence="2" id="KW-0812">Transmembrane</keyword>
<dbReference type="EMBL" id="NAJL01000064">
    <property type="protein sequence ID" value="TKA22892.1"/>
    <property type="molecule type" value="Genomic_DNA"/>
</dbReference>
<feature type="compositionally biased region" description="Basic and acidic residues" evidence="1">
    <location>
        <begin position="35"/>
        <end position="50"/>
    </location>
</feature>
<dbReference type="AlphaFoldDB" id="A0A4U0TMD1"/>
<sequence length="790" mass="88042">MAWQSSSSAVPLTADLDNHYGYTDVESQQCQQVVSHEEAMPTKQHRDALGRTKGLPTPNENWFLNPADAKLVPLVVQHSDSIKSKIPWAIRALNWVWGSRLENVNPEVDSNGDGSLFIPSDLEPPIRNGGRYDRVQYRDWCFAHTAKNVLEGMDMYEDEVPERQVTGQSPYKSAHERPAVGTEMELLSGKTVVTGSGIQGGSVSPARQSLQDRALGPRRLFFLTGNRVHGTGNLSYENMNVDTWRDQNPTAGSIKYVFVSYTANQFPTALLDQMAHWKGISDAEKQDRAKVAASNRIILERRGAVAASEAGAHAFWLDYACLGTIRNVTTGVDPEAWQICDIVSAAHSMVIISGPPYAFPSVRPSARYISSTERKAWLSHWSNRIWTLPELLLCPSHEDIKIYTSDQDNGEFVAKRSICQTLEDGHRLRELLDHYEGLIHLTPLEHVSLAAECLFRRPFNKRHAGDVAYSLTGLLRRRPRVDVNDSEFKAFARLSLANDSDRLLERLVCFQPISPHALWHKMDDAYGASLWDVQPCCQIAGIIDAPLSATPEGQPKIVTLDGAFCATIQWDAMEPIAFFKRPSSRRVFAKILLRGVPGYFIVALIMLIFSRGIKAVIIPGAVIMAICGLLTLLLPSLLLALYRGKFWSTQAHVVGMQGMPADGKLGKAEQHLFGLDCGRLKWSTHGSMLSRAVKRRNGELKELIPDAGVAGAQGQQLYTIIDTFAMTASAFYAKRPSTAVIICGQEGGMQRAILCSYDPVTRAFRKETVLRMKTLCLERMERMDRFRFML</sequence>
<feature type="region of interest" description="Disordered" evidence="1">
    <location>
        <begin position="32"/>
        <end position="54"/>
    </location>
</feature>
<evidence type="ECO:0000313" key="4">
    <source>
        <dbReference type="Proteomes" id="UP000308549"/>
    </source>
</evidence>
<organism evidence="3 4">
    <name type="scientific">Salinomyces thailandicus</name>
    <dbReference type="NCBI Taxonomy" id="706561"/>
    <lineage>
        <taxon>Eukaryota</taxon>
        <taxon>Fungi</taxon>
        <taxon>Dikarya</taxon>
        <taxon>Ascomycota</taxon>
        <taxon>Pezizomycotina</taxon>
        <taxon>Dothideomycetes</taxon>
        <taxon>Dothideomycetidae</taxon>
        <taxon>Mycosphaerellales</taxon>
        <taxon>Teratosphaeriaceae</taxon>
        <taxon>Salinomyces</taxon>
    </lineage>
</organism>
<evidence type="ECO:0000256" key="1">
    <source>
        <dbReference type="SAM" id="MobiDB-lite"/>
    </source>
</evidence>
<keyword evidence="2" id="KW-0472">Membrane</keyword>
<evidence type="ECO:0000256" key="2">
    <source>
        <dbReference type="SAM" id="Phobius"/>
    </source>
</evidence>
<evidence type="ECO:0000313" key="3">
    <source>
        <dbReference type="EMBL" id="TKA22892.1"/>
    </source>
</evidence>